<sequence length="108" mass="11896">MMGRSIIRCYHHIVLHFIFTMTTLQSIIHCLSPDGASLLSIKASIVDPHGRLDNWRQSDSSSCFWTGIACDQSNNVLALDLSNLELCGSLSAGIGGLRSLRMNEMRST</sequence>
<keyword evidence="2" id="KW-1185">Reference proteome</keyword>
<reference evidence="2" key="1">
    <citation type="journal article" date="2024" name="Proc. Natl. Acad. Sci. U.S.A.">
        <title>Extraordinary preservation of gene collinearity over three hundred million years revealed in homosporous lycophytes.</title>
        <authorList>
            <person name="Li C."/>
            <person name="Wickell D."/>
            <person name="Kuo L.Y."/>
            <person name="Chen X."/>
            <person name="Nie B."/>
            <person name="Liao X."/>
            <person name="Peng D."/>
            <person name="Ji J."/>
            <person name="Jenkins J."/>
            <person name="Williams M."/>
            <person name="Shu S."/>
            <person name="Plott C."/>
            <person name="Barry K."/>
            <person name="Rajasekar S."/>
            <person name="Grimwood J."/>
            <person name="Han X."/>
            <person name="Sun S."/>
            <person name="Hou Z."/>
            <person name="He W."/>
            <person name="Dai G."/>
            <person name="Sun C."/>
            <person name="Schmutz J."/>
            <person name="Leebens-Mack J.H."/>
            <person name="Li F.W."/>
            <person name="Wang L."/>
        </authorList>
    </citation>
    <scope>NUCLEOTIDE SEQUENCE [LARGE SCALE GENOMIC DNA]</scope>
    <source>
        <strain evidence="2">cv. PW_Plant_1</strain>
    </source>
</reference>
<gene>
    <name evidence="1" type="ORF">O6H91_01G073700</name>
</gene>
<evidence type="ECO:0000313" key="1">
    <source>
        <dbReference type="EMBL" id="KAJ7569339.1"/>
    </source>
</evidence>
<dbReference type="Proteomes" id="UP001162992">
    <property type="component" value="Chromosome 1"/>
</dbReference>
<evidence type="ECO:0000313" key="2">
    <source>
        <dbReference type="Proteomes" id="UP001162992"/>
    </source>
</evidence>
<protein>
    <submittedName>
        <fullName evidence="1">Uncharacterized protein</fullName>
    </submittedName>
</protein>
<proteinExistence type="predicted"/>
<accession>A0ACC2ERZ2</accession>
<organism evidence="1 2">
    <name type="scientific">Diphasiastrum complanatum</name>
    <name type="common">Issler's clubmoss</name>
    <name type="synonym">Lycopodium complanatum</name>
    <dbReference type="NCBI Taxonomy" id="34168"/>
    <lineage>
        <taxon>Eukaryota</taxon>
        <taxon>Viridiplantae</taxon>
        <taxon>Streptophyta</taxon>
        <taxon>Embryophyta</taxon>
        <taxon>Tracheophyta</taxon>
        <taxon>Lycopodiopsida</taxon>
        <taxon>Lycopodiales</taxon>
        <taxon>Lycopodiaceae</taxon>
        <taxon>Lycopodioideae</taxon>
        <taxon>Diphasiastrum</taxon>
    </lineage>
</organism>
<name>A0ACC2ERZ2_DIPCM</name>
<dbReference type="EMBL" id="CM055092">
    <property type="protein sequence ID" value="KAJ7569339.1"/>
    <property type="molecule type" value="Genomic_DNA"/>
</dbReference>
<comment type="caution">
    <text evidence="1">The sequence shown here is derived from an EMBL/GenBank/DDBJ whole genome shotgun (WGS) entry which is preliminary data.</text>
</comment>